<sequence>MSFLDYPYEYLTEWVGKFDCSSAPDICSNLYVFQPCLAVFKGQGTKEFEIHHGKKGKRKKILYDILAFAKESVNSHVTTLGPQNFPANDKEPWLVDFFAPYNIQAYPTTVVFNQSNIHEYEGHHSAEQILEFVEDLMNPSVISLTPTTFNELVKQRKHDEVWMVDFYSPWCHPCQVLMPEWKRMARVYSYNGWNRDAYSLRIWGLGFLPQASIDLTPQTFNEKVLQGKNHWVVDFYAPWCGPCQNFAPEFELLARVSHVYLLK</sequence>
<name>A0AB34H762_ESCRO</name>
<dbReference type="FunFam" id="3.40.30.10:FF:000135">
    <property type="entry name" value="DnaJ homolog subfamily C member 10"/>
    <property type="match status" value="1"/>
</dbReference>
<dbReference type="InterPro" id="IPR017937">
    <property type="entry name" value="Thioredoxin_CS"/>
</dbReference>
<dbReference type="Proteomes" id="UP001159641">
    <property type="component" value="Unassembled WGS sequence"/>
</dbReference>
<evidence type="ECO:0000313" key="2">
    <source>
        <dbReference type="EMBL" id="KAJ8788636.1"/>
    </source>
</evidence>
<feature type="domain" description="Thioredoxin" evidence="1">
    <location>
        <begin position="141"/>
        <end position="189"/>
    </location>
</feature>
<reference evidence="2 3" key="1">
    <citation type="submission" date="2022-11" db="EMBL/GenBank/DDBJ databases">
        <title>Whole genome sequence of Eschrichtius robustus ER-17-0199.</title>
        <authorList>
            <person name="Bruniche-Olsen A."/>
            <person name="Black A.N."/>
            <person name="Fields C.J."/>
            <person name="Walden K."/>
            <person name="Dewoody J.A."/>
        </authorList>
    </citation>
    <scope>NUCLEOTIDE SEQUENCE [LARGE SCALE GENOMIC DNA]</scope>
    <source>
        <strain evidence="2">ER-17-0199</strain>
        <tissue evidence="2">Blubber</tissue>
    </source>
</reference>
<accession>A0AB34H762</accession>
<dbReference type="InterPro" id="IPR052460">
    <property type="entry name" value="ER_disulfide_reductase"/>
</dbReference>
<gene>
    <name evidence="2" type="ORF">J1605_005367</name>
</gene>
<dbReference type="GO" id="GO:0016671">
    <property type="term" value="F:oxidoreductase activity, acting on a sulfur group of donors, disulfide as acceptor"/>
    <property type="evidence" value="ECO:0007669"/>
    <property type="project" value="TreeGrafter"/>
</dbReference>
<dbReference type="GO" id="GO:0051787">
    <property type="term" value="F:misfolded protein binding"/>
    <property type="evidence" value="ECO:0007669"/>
    <property type="project" value="TreeGrafter"/>
</dbReference>
<dbReference type="PANTHER" id="PTHR44340">
    <property type="entry name" value="DNAJ HOMOLOG SUBFAMILY C MEMBER 10"/>
    <property type="match status" value="1"/>
</dbReference>
<dbReference type="GO" id="GO:0015035">
    <property type="term" value="F:protein-disulfide reductase activity"/>
    <property type="evidence" value="ECO:0007669"/>
    <property type="project" value="TreeGrafter"/>
</dbReference>
<feature type="domain" description="Thioredoxin" evidence="1">
    <location>
        <begin position="214"/>
        <end position="255"/>
    </location>
</feature>
<proteinExistence type="predicted"/>
<dbReference type="GO" id="GO:0005788">
    <property type="term" value="C:endoplasmic reticulum lumen"/>
    <property type="evidence" value="ECO:0007669"/>
    <property type="project" value="TreeGrafter"/>
</dbReference>
<organism evidence="2 3">
    <name type="scientific">Eschrichtius robustus</name>
    <name type="common">California gray whale</name>
    <name type="synonym">Eschrichtius gibbosus</name>
    <dbReference type="NCBI Taxonomy" id="9764"/>
    <lineage>
        <taxon>Eukaryota</taxon>
        <taxon>Metazoa</taxon>
        <taxon>Chordata</taxon>
        <taxon>Craniata</taxon>
        <taxon>Vertebrata</taxon>
        <taxon>Euteleostomi</taxon>
        <taxon>Mammalia</taxon>
        <taxon>Eutheria</taxon>
        <taxon>Laurasiatheria</taxon>
        <taxon>Artiodactyla</taxon>
        <taxon>Whippomorpha</taxon>
        <taxon>Cetacea</taxon>
        <taxon>Mysticeti</taxon>
        <taxon>Eschrichtiidae</taxon>
        <taxon>Eschrichtius</taxon>
    </lineage>
</organism>
<dbReference type="InterPro" id="IPR013766">
    <property type="entry name" value="Thioredoxin_domain"/>
</dbReference>
<dbReference type="SUPFAM" id="SSF52833">
    <property type="entry name" value="Thioredoxin-like"/>
    <property type="match status" value="3"/>
</dbReference>
<dbReference type="Gene3D" id="3.40.30.10">
    <property type="entry name" value="Glutaredoxin"/>
    <property type="match status" value="4"/>
</dbReference>
<keyword evidence="3" id="KW-1185">Reference proteome</keyword>
<dbReference type="InterPro" id="IPR036249">
    <property type="entry name" value="Thioredoxin-like_sf"/>
</dbReference>
<dbReference type="PROSITE" id="PS00194">
    <property type="entry name" value="THIOREDOXIN_1"/>
    <property type="match status" value="1"/>
</dbReference>
<evidence type="ECO:0000259" key="1">
    <source>
        <dbReference type="Pfam" id="PF00085"/>
    </source>
</evidence>
<dbReference type="PANTHER" id="PTHR44340:SF1">
    <property type="entry name" value="DNAJ HOMOLOG SUBFAMILY C MEMBER 10"/>
    <property type="match status" value="1"/>
</dbReference>
<dbReference type="GO" id="GO:0036498">
    <property type="term" value="P:IRE1-mediated unfolded protein response"/>
    <property type="evidence" value="ECO:0007669"/>
    <property type="project" value="TreeGrafter"/>
</dbReference>
<evidence type="ECO:0000313" key="3">
    <source>
        <dbReference type="Proteomes" id="UP001159641"/>
    </source>
</evidence>
<dbReference type="EMBL" id="JAIQCJ010001602">
    <property type="protein sequence ID" value="KAJ8788636.1"/>
    <property type="molecule type" value="Genomic_DNA"/>
</dbReference>
<protein>
    <recommendedName>
        <fullName evidence="1">Thioredoxin domain-containing protein</fullName>
    </recommendedName>
</protein>
<dbReference type="AlphaFoldDB" id="A0AB34H762"/>
<dbReference type="Pfam" id="PF00085">
    <property type="entry name" value="Thioredoxin"/>
    <property type="match status" value="2"/>
</dbReference>
<comment type="caution">
    <text evidence="2">The sequence shown here is derived from an EMBL/GenBank/DDBJ whole genome shotgun (WGS) entry which is preliminary data.</text>
</comment>